<dbReference type="InterPro" id="IPR045587">
    <property type="entry name" value="FKTN_N"/>
</dbReference>
<proteinExistence type="predicted"/>
<dbReference type="AlphaFoldDB" id="A0A8C4MX37"/>
<accession>A0A8C4MX37</accession>
<evidence type="ECO:0000256" key="2">
    <source>
        <dbReference type="ARBA" id="ARBA00022692"/>
    </source>
</evidence>
<dbReference type="InterPro" id="IPR009644">
    <property type="entry name" value="FKTN/MNN4/W02B3.4-1"/>
</dbReference>
<evidence type="ECO:0000256" key="1">
    <source>
        <dbReference type="ARBA" id="ARBA00004167"/>
    </source>
</evidence>
<dbReference type="GO" id="GO:0000139">
    <property type="term" value="C:Golgi membrane"/>
    <property type="evidence" value="ECO:0007669"/>
    <property type="project" value="TreeGrafter"/>
</dbReference>
<organism evidence="6">
    <name type="scientific">Equus asinus asinus</name>
    <dbReference type="NCBI Taxonomy" id="83772"/>
    <lineage>
        <taxon>Eukaryota</taxon>
        <taxon>Metazoa</taxon>
        <taxon>Chordata</taxon>
        <taxon>Craniata</taxon>
        <taxon>Vertebrata</taxon>
        <taxon>Euteleostomi</taxon>
        <taxon>Mammalia</taxon>
        <taxon>Eutheria</taxon>
        <taxon>Laurasiatheria</taxon>
        <taxon>Perissodactyla</taxon>
        <taxon>Equidae</taxon>
        <taxon>Equus</taxon>
    </lineage>
</organism>
<protein>
    <submittedName>
        <fullName evidence="6">Fukutin</fullName>
    </submittedName>
</protein>
<gene>
    <name evidence="6" type="primary">FKTN</name>
</gene>
<dbReference type="PANTHER" id="PTHR15407:SF28">
    <property type="entry name" value="RIBITOL-5-PHOSPHATE TRANSFERASE FKTN"/>
    <property type="match status" value="1"/>
</dbReference>
<keyword evidence="3" id="KW-1133">Transmembrane helix</keyword>
<reference evidence="6" key="1">
    <citation type="submission" date="2023-03" db="UniProtKB">
        <authorList>
            <consortium name="Ensembl"/>
        </authorList>
    </citation>
    <scope>IDENTIFICATION</scope>
</reference>
<evidence type="ECO:0000259" key="5">
    <source>
        <dbReference type="Pfam" id="PF19737"/>
    </source>
</evidence>
<comment type="subcellular location">
    <subcellularLocation>
        <location evidence="1">Membrane</location>
        <topology evidence="1">Single-pass membrane protein</topology>
    </subcellularLocation>
</comment>
<keyword evidence="2" id="KW-0812">Transmembrane</keyword>
<evidence type="ECO:0000313" key="6">
    <source>
        <dbReference type="Ensembl" id="ENSEASP00005033609.1"/>
    </source>
</evidence>
<dbReference type="Pfam" id="PF19737">
    <property type="entry name" value="FKTN_N"/>
    <property type="match status" value="1"/>
</dbReference>
<dbReference type="PANTHER" id="PTHR15407">
    <property type="entry name" value="FUKUTIN-RELATED"/>
    <property type="match status" value="1"/>
</dbReference>
<sequence>MSRINKNVILALLTLTSSAFLLFQLYYYKHYLSAKNGAGLSKSKGSQIGFDSIQWRAVKKFIMLTSSQNVPVFLIDPLILELINKNFEQVKNTSHGSASECKFLCVPRDFTAFALQYHLWKNEEGWFRIAENMGFQCLKIESKDPRLDGIDSLSGTEIPLHYICKLAAHAIHLVVFHERSGNYLWHGHLRLKGHIDRKFVPFRKLQFGRYPGAFDRPELQQVTVDGLDLLIPKDPVHFLEEVPHSRFIECRYKEARAFFQVRYNHILSFHDAGLPLKHKFGKVEDSLELSFQGKDDVKLDIFFFYEETDHMWNGGTQAKTGKKFKYLFPKFTLCWTEFVDMKLHVPCETIEYIEANYGKTWKIPVKTWDWKRSPPNVQPNGIWPVSEWDEVIQLY</sequence>
<evidence type="ECO:0000256" key="3">
    <source>
        <dbReference type="ARBA" id="ARBA00022989"/>
    </source>
</evidence>
<dbReference type="Ensembl" id="ENSEAST00005036644.1">
    <property type="protein sequence ID" value="ENSEASP00005033609.1"/>
    <property type="gene ID" value="ENSEASG00005023023.1"/>
</dbReference>
<evidence type="ECO:0000256" key="4">
    <source>
        <dbReference type="ARBA" id="ARBA00023136"/>
    </source>
</evidence>
<feature type="domain" description="Ribitol-5-phosphate transferase FKTN N-terminal" evidence="5">
    <location>
        <begin position="1"/>
        <end position="263"/>
    </location>
</feature>
<keyword evidence="4" id="KW-0472">Membrane</keyword>
<name>A0A8C4MX37_EQUAS</name>